<dbReference type="Proteomes" id="UP001597188">
    <property type="component" value="Unassembled WGS sequence"/>
</dbReference>
<gene>
    <name evidence="3" type="ORF">ACFQ5L_13025</name>
</gene>
<keyword evidence="1 3" id="KW-0808">Transferase</keyword>
<name>A0ABW4C4T6_9LACO</name>
<reference evidence="4" key="1">
    <citation type="journal article" date="2019" name="Int. J. Syst. Evol. Microbiol.">
        <title>The Global Catalogue of Microorganisms (GCM) 10K type strain sequencing project: providing services to taxonomists for standard genome sequencing and annotation.</title>
        <authorList>
            <consortium name="The Broad Institute Genomics Platform"/>
            <consortium name="The Broad Institute Genome Sequencing Center for Infectious Disease"/>
            <person name="Wu L."/>
            <person name="Ma J."/>
        </authorList>
    </citation>
    <scope>NUCLEOTIDE SEQUENCE [LARGE SCALE GENOMIC DNA]</scope>
    <source>
        <strain evidence="4">CCM 8931</strain>
    </source>
</reference>
<keyword evidence="3" id="KW-0328">Glycosyltransferase</keyword>
<dbReference type="PANTHER" id="PTHR46401:SF2">
    <property type="entry name" value="GLYCOSYLTRANSFERASE WBBK-RELATED"/>
    <property type="match status" value="1"/>
</dbReference>
<evidence type="ECO:0000313" key="4">
    <source>
        <dbReference type="Proteomes" id="UP001597188"/>
    </source>
</evidence>
<evidence type="ECO:0000256" key="1">
    <source>
        <dbReference type="ARBA" id="ARBA00022679"/>
    </source>
</evidence>
<dbReference type="CDD" id="cd03801">
    <property type="entry name" value="GT4_PimA-like"/>
    <property type="match status" value="1"/>
</dbReference>
<proteinExistence type="predicted"/>
<keyword evidence="4" id="KW-1185">Reference proteome</keyword>
<dbReference type="GO" id="GO:0016757">
    <property type="term" value="F:glycosyltransferase activity"/>
    <property type="evidence" value="ECO:0007669"/>
    <property type="project" value="UniProtKB-KW"/>
</dbReference>
<dbReference type="EMBL" id="JBHTOJ010000047">
    <property type="protein sequence ID" value="MFD1421862.1"/>
    <property type="molecule type" value="Genomic_DNA"/>
</dbReference>
<organism evidence="3 4">
    <name type="scientific">Lactiplantibacillus songbeiensis</name>
    <dbReference type="NCBI Taxonomy" id="2559920"/>
    <lineage>
        <taxon>Bacteria</taxon>
        <taxon>Bacillati</taxon>
        <taxon>Bacillota</taxon>
        <taxon>Bacilli</taxon>
        <taxon>Lactobacillales</taxon>
        <taxon>Lactobacillaceae</taxon>
        <taxon>Lactiplantibacillus</taxon>
    </lineage>
</organism>
<dbReference type="Gene3D" id="3.40.50.2000">
    <property type="entry name" value="Glycogen Phosphorylase B"/>
    <property type="match status" value="2"/>
</dbReference>
<evidence type="ECO:0000313" key="3">
    <source>
        <dbReference type="EMBL" id="MFD1421862.1"/>
    </source>
</evidence>
<evidence type="ECO:0000259" key="2">
    <source>
        <dbReference type="Pfam" id="PF00534"/>
    </source>
</evidence>
<accession>A0ABW4C4T6</accession>
<dbReference type="InterPro" id="IPR001296">
    <property type="entry name" value="Glyco_trans_1"/>
</dbReference>
<dbReference type="Pfam" id="PF00534">
    <property type="entry name" value="Glycos_transf_1"/>
    <property type="match status" value="1"/>
</dbReference>
<dbReference type="PANTHER" id="PTHR46401">
    <property type="entry name" value="GLYCOSYLTRANSFERASE WBBK-RELATED"/>
    <property type="match status" value="1"/>
</dbReference>
<comment type="caution">
    <text evidence="3">The sequence shown here is derived from an EMBL/GenBank/DDBJ whole genome shotgun (WGS) entry which is preliminary data.</text>
</comment>
<dbReference type="RefSeq" id="WP_171001558.1">
    <property type="nucleotide sequence ID" value="NZ_BJDL01000011.1"/>
</dbReference>
<dbReference type="SUPFAM" id="SSF53756">
    <property type="entry name" value="UDP-Glycosyltransferase/glycogen phosphorylase"/>
    <property type="match status" value="1"/>
</dbReference>
<protein>
    <submittedName>
        <fullName evidence="3">Glycosyltransferase family 4 protein</fullName>
        <ecNumber evidence="3">2.4.-.-</ecNumber>
    </submittedName>
</protein>
<sequence>MDSLIILTADSNGGYPVPAVRGGAVSTLVEHLIDDNENRQCFKIELVSLYNKKAKMKAQKYQNTVFQWIKVPVEIKWLDKLFFNIVRAFFPSKKSISYRSVFSLLFYVVKARKKIKHTSATVLVENNIILSWALKGLFKSKSRKYFYHLHNVPRVNGYARKILNSASGYLCVSNYVAEQIEDNKNPIGPIPKDKVKILRNCIDSAVFNINTVDVKIEEIKSRYGIKDDDQVILFSGRISIEKGVDQLLKAMQIISHSKKFKILVVGSYIHGEKSKNTEFETSLKKLNNGLKNAVIFTGYIDQLELKYYYQIARLTVLPSMWEEPAGLTMLESMACGTPVITTDAGGIPEYVGDCAIVLERDKRLPEHIANSILRLIDDDELYEWYVNNGLNLISSSYNQDGYAVRLLTLLNKIDVENLN</sequence>
<dbReference type="EC" id="2.4.-.-" evidence="3"/>
<feature type="domain" description="Glycosyl transferase family 1" evidence="2">
    <location>
        <begin position="216"/>
        <end position="389"/>
    </location>
</feature>